<sequence>MICFVNDFCSALMESVWKKQDDYLRFLICTGTKPVFSAINETQSTSFQRQCTERKYNSAQGHHDRSDVNNSMTICFAKDTAAQTIFIYNPCTLRKLTNSSNRSVYPKLSWEILILAIPES</sequence>
<accession>W2THC5</accession>
<dbReference type="EMBL" id="KI659104">
    <property type="protein sequence ID" value="ETN80402.1"/>
    <property type="molecule type" value="Genomic_DNA"/>
</dbReference>
<organism evidence="1 2">
    <name type="scientific">Necator americanus</name>
    <name type="common">Human hookworm</name>
    <dbReference type="NCBI Taxonomy" id="51031"/>
    <lineage>
        <taxon>Eukaryota</taxon>
        <taxon>Metazoa</taxon>
        <taxon>Ecdysozoa</taxon>
        <taxon>Nematoda</taxon>
        <taxon>Chromadorea</taxon>
        <taxon>Rhabditida</taxon>
        <taxon>Rhabditina</taxon>
        <taxon>Rhabditomorpha</taxon>
        <taxon>Strongyloidea</taxon>
        <taxon>Ancylostomatidae</taxon>
        <taxon>Bunostominae</taxon>
        <taxon>Necator</taxon>
    </lineage>
</organism>
<protein>
    <submittedName>
        <fullName evidence="1">Uncharacterized protein</fullName>
    </submittedName>
</protein>
<reference evidence="2" key="1">
    <citation type="journal article" date="2014" name="Nat. Genet.">
        <title>Genome of the human hookworm Necator americanus.</title>
        <authorList>
            <person name="Tang Y.T."/>
            <person name="Gao X."/>
            <person name="Rosa B.A."/>
            <person name="Abubucker S."/>
            <person name="Hallsworth-Pepin K."/>
            <person name="Martin J."/>
            <person name="Tyagi R."/>
            <person name="Heizer E."/>
            <person name="Zhang X."/>
            <person name="Bhonagiri-Palsikar V."/>
            <person name="Minx P."/>
            <person name="Warren W.C."/>
            <person name="Wang Q."/>
            <person name="Zhan B."/>
            <person name="Hotez P.J."/>
            <person name="Sternberg P.W."/>
            <person name="Dougall A."/>
            <person name="Gaze S.T."/>
            <person name="Mulvenna J."/>
            <person name="Sotillo J."/>
            <person name="Ranganathan S."/>
            <person name="Rabelo E.M."/>
            <person name="Wilson R.K."/>
            <person name="Felgner P.L."/>
            <person name="Bethony J."/>
            <person name="Hawdon J.M."/>
            <person name="Gasser R.B."/>
            <person name="Loukas A."/>
            <person name="Mitreva M."/>
        </authorList>
    </citation>
    <scope>NUCLEOTIDE SEQUENCE [LARGE SCALE GENOMIC DNA]</scope>
</reference>
<evidence type="ECO:0000313" key="2">
    <source>
        <dbReference type="Proteomes" id="UP000053676"/>
    </source>
</evidence>
<gene>
    <name evidence="1" type="ORF">NECAME_09192</name>
</gene>
<dbReference type="Proteomes" id="UP000053676">
    <property type="component" value="Unassembled WGS sequence"/>
</dbReference>
<keyword evidence="2" id="KW-1185">Reference proteome</keyword>
<name>W2THC5_NECAM</name>
<dbReference type="KEGG" id="nai:NECAME_09192"/>
<dbReference type="AlphaFoldDB" id="W2THC5"/>
<evidence type="ECO:0000313" key="1">
    <source>
        <dbReference type="EMBL" id="ETN80402.1"/>
    </source>
</evidence>
<proteinExistence type="predicted"/>